<sequence>MNAFERRFVLANFGAFLAFLPLLVLLLPRRVEAISPDAPLILLSQLLLVGGIAASIAHYLAGAWSDRWVARHGERRGLIAIGLTALMGSYALLAVAATPALLFAAIITFQLAFNLMFSPMGVLLADYVPDARKGLMAGALNMALPLAGFGVTALGWISSEDADWPFLLTAFTILLLVMPLLIGWRRHAPAFQEASQRNEDGGLPDLSLLTGDYARAWVARLLVQLGGASLLPYLFLYVDSVARAAPGYGGSTSSAAVGTLTLVANIVAIGAGLAAGRWSDRIGRRKLPLVLAALLAAGALALLAAAPDWRLIILGYALFTAGLTAFLSVDSAMVAQIVSGREKRGALLGLMNLTNTLPAIIAPAMALVIAEAALGGGVLRTLLGIAALAAVASTFLIARIESVR</sequence>
<feature type="transmembrane region" description="Helical" evidence="5">
    <location>
        <begin position="347"/>
        <end position="370"/>
    </location>
</feature>
<keyword evidence="8" id="KW-1185">Reference proteome</keyword>
<evidence type="ECO:0000256" key="2">
    <source>
        <dbReference type="ARBA" id="ARBA00022692"/>
    </source>
</evidence>
<feature type="transmembrane region" description="Helical" evidence="5">
    <location>
        <begin position="287"/>
        <end position="306"/>
    </location>
</feature>
<feature type="transmembrane region" description="Helical" evidence="5">
    <location>
        <begin position="77"/>
        <end position="96"/>
    </location>
</feature>
<dbReference type="InterPro" id="IPR020846">
    <property type="entry name" value="MFS_dom"/>
</dbReference>
<dbReference type="RefSeq" id="WP_252114193.1">
    <property type="nucleotide sequence ID" value="NZ_JAMSHT010000001.1"/>
</dbReference>
<dbReference type="PANTHER" id="PTHR23528">
    <property type="match status" value="1"/>
</dbReference>
<dbReference type="InterPro" id="IPR011701">
    <property type="entry name" value="MFS"/>
</dbReference>
<evidence type="ECO:0000256" key="5">
    <source>
        <dbReference type="SAM" id="Phobius"/>
    </source>
</evidence>
<feature type="domain" description="Major facilitator superfamily (MFS) profile" evidence="6">
    <location>
        <begin position="1"/>
        <end position="404"/>
    </location>
</feature>
<name>A0A9X2EGX8_9SPHN</name>
<feature type="transmembrane region" description="Helical" evidence="5">
    <location>
        <begin position="102"/>
        <end position="125"/>
    </location>
</feature>
<dbReference type="PROSITE" id="PS00216">
    <property type="entry name" value="SUGAR_TRANSPORT_1"/>
    <property type="match status" value="1"/>
</dbReference>
<comment type="caution">
    <text evidence="7">The sequence shown here is derived from an EMBL/GenBank/DDBJ whole genome shotgun (WGS) entry which is preliminary data.</text>
</comment>
<feature type="transmembrane region" description="Helical" evidence="5">
    <location>
        <begin position="137"/>
        <end position="158"/>
    </location>
</feature>
<dbReference type="InterPro" id="IPR036259">
    <property type="entry name" value="MFS_trans_sf"/>
</dbReference>
<feature type="transmembrane region" description="Helical" evidence="5">
    <location>
        <begin position="382"/>
        <end position="400"/>
    </location>
</feature>
<comment type="subcellular location">
    <subcellularLocation>
        <location evidence="1">Membrane</location>
        <topology evidence="1">Multi-pass membrane protein</topology>
    </subcellularLocation>
</comment>
<evidence type="ECO:0000256" key="4">
    <source>
        <dbReference type="ARBA" id="ARBA00023136"/>
    </source>
</evidence>
<dbReference type="GO" id="GO:0016020">
    <property type="term" value="C:membrane"/>
    <property type="evidence" value="ECO:0007669"/>
    <property type="project" value="UniProtKB-SubCell"/>
</dbReference>
<keyword evidence="2 5" id="KW-0812">Transmembrane</keyword>
<evidence type="ECO:0000256" key="3">
    <source>
        <dbReference type="ARBA" id="ARBA00022989"/>
    </source>
</evidence>
<dbReference type="Gene3D" id="1.20.1250.20">
    <property type="entry name" value="MFS general substrate transporter like domains"/>
    <property type="match status" value="2"/>
</dbReference>
<organism evidence="7 8">
    <name type="scientific">Sphingomicrobium sediminis</name>
    <dbReference type="NCBI Taxonomy" id="2950949"/>
    <lineage>
        <taxon>Bacteria</taxon>
        <taxon>Pseudomonadati</taxon>
        <taxon>Pseudomonadota</taxon>
        <taxon>Alphaproteobacteria</taxon>
        <taxon>Sphingomonadales</taxon>
        <taxon>Sphingomonadaceae</taxon>
        <taxon>Sphingomicrobium</taxon>
    </lineage>
</organism>
<evidence type="ECO:0000259" key="6">
    <source>
        <dbReference type="PROSITE" id="PS50850"/>
    </source>
</evidence>
<gene>
    <name evidence="7" type="ORF">NDO55_08230</name>
</gene>
<dbReference type="GO" id="GO:0022857">
    <property type="term" value="F:transmembrane transporter activity"/>
    <property type="evidence" value="ECO:0007669"/>
    <property type="project" value="InterPro"/>
</dbReference>
<evidence type="ECO:0000313" key="8">
    <source>
        <dbReference type="Proteomes" id="UP001155128"/>
    </source>
</evidence>
<dbReference type="Pfam" id="PF07690">
    <property type="entry name" value="MFS_1"/>
    <property type="match status" value="1"/>
</dbReference>
<dbReference type="InterPro" id="IPR005829">
    <property type="entry name" value="Sugar_transporter_CS"/>
</dbReference>
<keyword evidence="4 5" id="KW-0472">Membrane</keyword>
<accession>A0A9X2EGX8</accession>
<feature type="transmembrane region" description="Helical" evidence="5">
    <location>
        <begin position="217"/>
        <end position="235"/>
    </location>
</feature>
<protein>
    <submittedName>
        <fullName evidence="7">MFS transporter</fullName>
    </submittedName>
</protein>
<dbReference type="PROSITE" id="PS50850">
    <property type="entry name" value="MFS"/>
    <property type="match status" value="1"/>
</dbReference>
<keyword evidence="3 5" id="KW-1133">Transmembrane helix</keyword>
<dbReference type="PANTHER" id="PTHR23528:SF1">
    <property type="entry name" value="MAJOR FACILITATOR SUPERFAMILY (MFS) PROFILE DOMAIN-CONTAINING PROTEIN"/>
    <property type="match status" value="1"/>
</dbReference>
<feature type="transmembrane region" description="Helical" evidence="5">
    <location>
        <begin position="255"/>
        <end position="275"/>
    </location>
</feature>
<proteinExistence type="predicted"/>
<evidence type="ECO:0000256" key="1">
    <source>
        <dbReference type="ARBA" id="ARBA00004141"/>
    </source>
</evidence>
<dbReference type="EMBL" id="JAMSHT010000001">
    <property type="protein sequence ID" value="MCM8557805.1"/>
    <property type="molecule type" value="Genomic_DNA"/>
</dbReference>
<dbReference type="AlphaFoldDB" id="A0A9X2EGX8"/>
<dbReference type="SUPFAM" id="SSF103473">
    <property type="entry name" value="MFS general substrate transporter"/>
    <property type="match status" value="1"/>
</dbReference>
<feature type="transmembrane region" description="Helical" evidence="5">
    <location>
        <begin position="312"/>
        <end position="335"/>
    </location>
</feature>
<reference evidence="7" key="1">
    <citation type="submission" date="2022-06" db="EMBL/GenBank/DDBJ databases">
        <title>Sphingomicrobium sedimins sp. nov., a marine bacterium isolated from tidal flat.</title>
        <authorList>
            <person name="Kim C.-H."/>
            <person name="Yoo Y."/>
            <person name="Kim J.-J."/>
        </authorList>
    </citation>
    <scope>NUCLEOTIDE SEQUENCE</scope>
    <source>
        <strain evidence="7">GRR-S6-50</strain>
    </source>
</reference>
<evidence type="ECO:0000313" key="7">
    <source>
        <dbReference type="EMBL" id="MCM8557805.1"/>
    </source>
</evidence>
<feature type="transmembrane region" description="Helical" evidence="5">
    <location>
        <begin position="164"/>
        <end position="184"/>
    </location>
</feature>
<dbReference type="Proteomes" id="UP001155128">
    <property type="component" value="Unassembled WGS sequence"/>
</dbReference>
<feature type="transmembrane region" description="Helical" evidence="5">
    <location>
        <begin position="43"/>
        <end position="65"/>
    </location>
</feature>